<proteinExistence type="predicted"/>
<gene>
    <name evidence="3" type="ORF">QOZ94_004282</name>
</gene>
<protein>
    <submittedName>
        <fullName evidence="3">Uncharacterized protein (DUF2147 family)</fullName>
    </submittedName>
</protein>
<dbReference type="Pfam" id="PF09917">
    <property type="entry name" value="DUF2147"/>
    <property type="match status" value="1"/>
</dbReference>
<dbReference type="PANTHER" id="PTHR36919:SF2">
    <property type="entry name" value="BLL6627 PROTEIN"/>
    <property type="match status" value="1"/>
</dbReference>
<name>A0ABU0LK06_XANAG</name>
<dbReference type="Proteomes" id="UP001241747">
    <property type="component" value="Unassembled WGS sequence"/>
</dbReference>
<dbReference type="RefSeq" id="WP_237347532.1">
    <property type="nucleotide sequence ID" value="NZ_JABWGX010000038.1"/>
</dbReference>
<dbReference type="PANTHER" id="PTHR36919">
    <property type="entry name" value="BLR1215 PROTEIN"/>
    <property type="match status" value="1"/>
</dbReference>
<keyword evidence="4" id="KW-1185">Reference proteome</keyword>
<keyword evidence="1" id="KW-0732">Signal</keyword>
<evidence type="ECO:0000259" key="2">
    <source>
        <dbReference type="Pfam" id="PF09917"/>
    </source>
</evidence>
<dbReference type="InterPro" id="IPR019223">
    <property type="entry name" value="DUF2147"/>
</dbReference>
<sequence>MKSAFAAALAGAALVLAGPALAADPTGLWQTSTRSGQVEITKCGPDLCGRLVSSEGLKADPALKDVNNANPRLRDRALKGLTILTGFSGGPDAWTGGSIYNAEDGKTYSGTLTLDGTDTLKVKGCVIVPLCKTQTWTRLR</sequence>
<reference evidence="3 4" key="1">
    <citation type="submission" date="2023-07" db="EMBL/GenBank/DDBJ databases">
        <title>Genomic Encyclopedia of Type Strains, Phase IV (KMG-IV): sequencing the most valuable type-strain genomes for metagenomic binning, comparative biology and taxonomic classification.</title>
        <authorList>
            <person name="Goeker M."/>
        </authorList>
    </citation>
    <scope>NUCLEOTIDE SEQUENCE [LARGE SCALE GENOMIC DNA]</scope>
    <source>
        <strain evidence="3 4">DSM 3770</strain>
    </source>
</reference>
<dbReference type="EMBL" id="JAUSVY010000019">
    <property type="protein sequence ID" value="MDQ0507458.1"/>
    <property type="molecule type" value="Genomic_DNA"/>
</dbReference>
<feature type="chain" id="PRO_5047296787" evidence="1">
    <location>
        <begin position="23"/>
        <end position="140"/>
    </location>
</feature>
<feature type="domain" description="DUF2147" evidence="2">
    <location>
        <begin position="27"/>
        <end position="138"/>
    </location>
</feature>
<evidence type="ECO:0000313" key="4">
    <source>
        <dbReference type="Proteomes" id="UP001241747"/>
    </source>
</evidence>
<evidence type="ECO:0000313" key="3">
    <source>
        <dbReference type="EMBL" id="MDQ0507458.1"/>
    </source>
</evidence>
<evidence type="ECO:0000256" key="1">
    <source>
        <dbReference type="SAM" id="SignalP"/>
    </source>
</evidence>
<organism evidence="3 4">
    <name type="scientific">Xanthobacter agilis</name>
    <dbReference type="NCBI Taxonomy" id="47492"/>
    <lineage>
        <taxon>Bacteria</taxon>
        <taxon>Pseudomonadati</taxon>
        <taxon>Pseudomonadota</taxon>
        <taxon>Alphaproteobacteria</taxon>
        <taxon>Hyphomicrobiales</taxon>
        <taxon>Xanthobacteraceae</taxon>
        <taxon>Xanthobacter</taxon>
    </lineage>
</organism>
<feature type="signal peptide" evidence="1">
    <location>
        <begin position="1"/>
        <end position="22"/>
    </location>
</feature>
<comment type="caution">
    <text evidence="3">The sequence shown here is derived from an EMBL/GenBank/DDBJ whole genome shotgun (WGS) entry which is preliminary data.</text>
</comment>
<accession>A0ABU0LK06</accession>
<dbReference type="Gene3D" id="2.40.128.520">
    <property type="match status" value="1"/>
</dbReference>